<dbReference type="SMART" id="SM00960">
    <property type="entry name" value="Robl_LC7"/>
    <property type="match status" value="1"/>
</dbReference>
<dbReference type="InParanoid" id="F2LVU9"/>
<dbReference type="OrthoDB" id="513103at2"/>
<name>F2LVU9_HIPMA</name>
<gene>
    <name evidence="2" type="ordered locus">Hipma_0913</name>
</gene>
<dbReference type="Pfam" id="PF03259">
    <property type="entry name" value="Robl_LC7"/>
    <property type="match status" value="1"/>
</dbReference>
<dbReference type="KEGG" id="hmr:Hipma_0913"/>
<organism evidence="2 3">
    <name type="scientific">Hippea maritima (strain ATCC 700847 / DSM 10411 / MH2)</name>
    <dbReference type="NCBI Taxonomy" id="760142"/>
    <lineage>
        <taxon>Bacteria</taxon>
        <taxon>Pseudomonadati</taxon>
        <taxon>Campylobacterota</taxon>
        <taxon>Desulfurellia</taxon>
        <taxon>Desulfurellales</taxon>
        <taxon>Hippeaceae</taxon>
        <taxon>Hippea</taxon>
    </lineage>
</organism>
<dbReference type="SUPFAM" id="SSF103196">
    <property type="entry name" value="Roadblock/LC7 domain"/>
    <property type="match status" value="1"/>
</dbReference>
<accession>F2LVU9</accession>
<dbReference type="InterPro" id="IPR004942">
    <property type="entry name" value="Roadblock/LAMTOR2_dom"/>
</dbReference>
<dbReference type="eggNOG" id="COG2018">
    <property type="taxonomic scope" value="Bacteria"/>
</dbReference>
<dbReference type="STRING" id="760142.Hipma_0913"/>
<dbReference type="InterPro" id="IPR037587">
    <property type="entry name" value="LAMTOR2-like"/>
</dbReference>
<dbReference type="GO" id="GO:0032008">
    <property type="term" value="P:positive regulation of TOR signaling"/>
    <property type="evidence" value="ECO:0007669"/>
    <property type="project" value="InterPro"/>
</dbReference>
<keyword evidence="3" id="KW-1185">Reference proteome</keyword>
<reference evidence="2 3" key="1">
    <citation type="journal article" date="2011" name="Stand. Genomic Sci.">
        <title>Complete genome sequence of the thermophilic sulfur-reducer Hippea maritima type strain (MH(2)).</title>
        <authorList>
            <person name="Huntemann M."/>
            <person name="Lu M."/>
            <person name="Nolan M."/>
            <person name="Lapidus A."/>
            <person name="Lucas S."/>
            <person name="Hammon N."/>
            <person name="Deshpande S."/>
            <person name="Cheng J.F."/>
            <person name="Tapia R."/>
            <person name="Han C."/>
            <person name="Goodwin L."/>
            <person name="Pitluck S."/>
            <person name="Liolios K."/>
            <person name="Pagani I."/>
            <person name="Ivanova N."/>
            <person name="Ovchinikova G."/>
            <person name="Pati A."/>
            <person name="Chen A."/>
            <person name="Palaniappan K."/>
            <person name="Land M."/>
            <person name="Hauser L."/>
            <person name="Jeffries C.D."/>
            <person name="Detter J.C."/>
            <person name="Brambilla E.M."/>
            <person name="Rohde M."/>
            <person name="Spring S."/>
            <person name="Goker M."/>
            <person name="Woyke T."/>
            <person name="Bristow J."/>
            <person name="Eisen J.A."/>
            <person name="Markowitz V."/>
            <person name="Hugenholtz P."/>
            <person name="Kyrpides N.C."/>
            <person name="Klenk H.P."/>
            <person name="Mavromatis K."/>
        </authorList>
    </citation>
    <scope>NUCLEOTIDE SEQUENCE [LARGE SCALE GENOMIC DNA]</scope>
    <source>
        <strain evidence="3">ATCC 700847 / DSM 10411 / MH2</strain>
    </source>
</reference>
<dbReference type="Proteomes" id="UP000008139">
    <property type="component" value="Chromosome"/>
</dbReference>
<feature type="domain" description="Roadblock/LAMTOR2" evidence="1">
    <location>
        <begin position="7"/>
        <end position="96"/>
    </location>
</feature>
<protein>
    <submittedName>
        <fullName evidence="2">Roadblock/LC7 family protein</fullName>
    </submittedName>
</protein>
<evidence type="ECO:0000313" key="2">
    <source>
        <dbReference type="EMBL" id="AEA33883.1"/>
    </source>
</evidence>
<sequence length="120" mass="12923">MKEELINKTLQELVGSTQSIEGAALVTSDGLMISSYLPGDMDEDRVSAMSAALLSLSERAVEELEKGVPQQVTIRGDKGYIVITSAGEEAVLMVITDDKVKLGLLYMEIKTAAQKIKSAF</sequence>
<dbReference type="Gene3D" id="3.30.450.30">
    <property type="entry name" value="Dynein light chain 2a, cytoplasmic"/>
    <property type="match status" value="1"/>
</dbReference>
<dbReference type="AlphaFoldDB" id="F2LVU9"/>
<dbReference type="RefSeq" id="WP_013681924.1">
    <property type="nucleotide sequence ID" value="NC_015318.1"/>
</dbReference>
<dbReference type="EMBL" id="CP002606">
    <property type="protein sequence ID" value="AEA33883.1"/>
    <property type="molecule type" value="Genomic_DNA"/>
</dbReference>
<dbReference type="PANTHER" id="PTHR13323">
    <property type="entry name" value="LATE ENDOSOMAL/LYSOSOMAL MP1 INTERACTING PROTEIN"/>
    <property type="match status" value="1"/>
</dbReference>
<dbReference type="GO" id="GO:0005085">
    <property type="term" value="F:guanyl-nucleotide exchange factor activity"/>
    <property type="evidence" value="ECO:0007669"/>
    <property type="project" value="InterPro"/>
</dbReference>
<evidence type="ECO:0000313" key="3">
    <source>
        <dbReference type="Proteomes" id="UP000008139"/>
    </source>
</evidence>
<proteinExistence type="predicted"/>
<dbReference type="GO" id="GO:0060090">
    <property type="term" value="F:molecular adaptor activity"/>
    <property type="evidence" value="ECO:0007669"/>
    <property type="project" value="InterPro"/>
</dbReference>
<dbReference type="HOGENOM" id="CLU_118613_1_2_7"/>
<evidence type="ECO:0000259" key="1">
    <source>
        <dbReference type="SMART" id="SM00960"/>
    </source>
</evidence>
<reference evidence="3" key="2">
    <citation type="submission" date="2011-03" db="EMBL/GenBank/DDBJ databases">
        <title>The complete genome of Hippea maritima DSM 10411.</title>
        <authorList>
            <consortium name="US DOE Joint Genome Institute (JGI-PGF)"/>
            <person name="Lucas S."/>
            <person name="Copeland A."/>
            <person name="Lapidus A."/>
            <person name="Bruce D."/>
            <person name="Goodwin L."/>
            <person name="Pitluck S."/>
            <person name="Peters L."/>
            <person name="Kyrpides N."/>
            <person name="Mavromatis K."/>
            <person name="Pagani I."/>
            <person name="Ivanova N."/>
            <person name="Mikhailova N."/>
            <person name="Lu M."/>
            <person name="Detter J.C."/>
            <person name="Tapia R."/>
            <person name="Han C."/>
            <person name="Land M."/>
            <person name="Hauser L."/>
            <person name="Markowitz V."/>
            <person name="Cheng J.-F."/>
            <person name="Hugenholtz P."/>
            <person name="Woyke T."/>
            <person name="Wu D."/>
            <person name="Spring S."/>
            <person name="Schroeder M."/>
            <person name="Brambilla E."/>
            <person name="Klenk H.-P."/>
            <person name="Eisen J.A."/>
        </authorList>
    </citation>
    <scope>NUCLEOTIDE SEQUENCE [LARGE SCALE GENOMIC DNA]</scope>
    <source>
        <strain evidence="3">ATCC 700847 / DSM 10411 / MH2</strain>
    </source>
</reference>